<keyword evidence="4 7" id="KW-0472">Membrane</keyword>
<evidence type="ECO:0000259" key="8">
    <source>
        <dbReference type="PROSITE" id="PS50076"/>
    </source>
</evidence>
<evidence type="ECO:0000256" key="7">
    <source>
        <dbReference type="SAM" id="Phobius"/>
    </source>
</evidence>
<evidence type="ECO:0000256" key="1">
    <source>
        <dbReference type="ARBA" id="ARBA00004273"/>
    </source>
</evidence>
<name>A0A7J7LHJ3_9MAGN</name>
<dbReference type="PROSITE" id="PS50076">
    <property type="entry name" value="DNAJ_2"/>
    <property type="match status" value="1"/>
</dbReference>
<dbReference type="GO" id="GO:0001405">
    <property type="term" value="C:PAM complex, Tim23 associated import motor"/>
    <property type="evidence" value="ECO:0007669"/>
    <property type="project" value="TreeGrafter"/>
</dbReference>
<keyword evidence="7" id="KW-1133">Transmembrane helix</keyword>
<evidence type="ECO:0000256" key="6">
    <source>
        <dbReference type="ARBA" id="ARBA00063640"/>
    </source>
</evidence>
<dbReference type="OrthoDB" id="240298at2759"/>
<dbReference type="EMBL" id="JACGCM010002279">
    <property type="protein sequence ID" value="KAF6142116.1"/>
    <property type="molecule type" value="Genomic_DNA"/>
</dbReference>
<keyword evidence="10" id="KW-1185">Reference proteome</keyword>
<dbReference type="InterPro" id="IPR001623">
    <property type="entry name" value="DnaJ_domain"/>
</dbReference>
<evidence type="ECO:0000313" key="10">
    <source>
        <dbReference type="Proteomes" id="UP000541444"/>
    </source>
</evidence>
<keyword evidence="2" id="KW-0999">Mitochondrion inner membrane</keyword>
<proteinExistence type="predicted"/>
<accession>A0A7J7LHJ3</accession>
<dbReference type="InterPro" id="IPR036869">
    <property type="entry name" value="J_dom_sf"/>
</dbReference>
<feature type="transmembrane region" description="Helical" evidence="7">
    <location>
        <begin position="7"/>
        <end position="29"/>
    </location>
</feature>
<dbReference type="FunFam" id="1.10.287.110:FF:000001">
    <property type="entry name" value="Import inner membrane translocase subunit tim14"/>
    <property type="match status" value="1"/>
</dbReference>
<evidence type="ECO:0000313" key="9">
    <source>
        <dbReference type="EMBL" id="KAF6142116.1"/>
    </source>
</evidence>
<dbReference type="SMART" id="SM00271">
    <property type="entry name" value="DnaJ"/>
    <property type="match status" value="1"/>
</dbReference>
<keyword evidence="3" id="KW-0496">Mitochondrion</keyword>
<dbReference type="GO" id="GO:0001671">
    <property type="term" value="F:ATPase activator activity"/>
    <property type="evidence" value="ECO:0007669"/>
    <property type="project" value="TreeGrafter"/>
</dbReference>
<evidence type="ECO:0000256" key="3">
    <source>
        <dbReference type="ARBA" id="ARBA00023128"/>
    </source>
</evidence>
<feature type="transmembrane region" description="Helical" evidence="7">
    <location>
        <begin position="41"/>
        <end position="59"/>
    </location>
</feature>
<protein>
    <recommendedName>
        <fullName evidence="8">J domain-containing protein</fullName>
    </recommendedName>
</protein>
<dbReference type="Gene3D" id="1.10.287.110">
    <property type="entry name" value="DnaJ domain"/>
    <property type="match status" value="1"/>
</dbReference>
<gene>
    <name evidence="9" type="ORF">GIB67_037034</name>
</gene>
<dbReference type="AlphaFoldDB" id="A0A7J7LHJ3"/>
<feature type="domain" description="J" evidence="8">
    <location>
        <begin position="90"/>
        <end position="143"/>
    </location>
</feature>
<comment type="subunit">
    <text evidence="6">Probable component of the PAM complex at least composed of a mitochondrial HSP70 protein, TIMM44 and TIMM14. The complex interacts with the TIMM23 component of the TIM17:23 complex.</text>
</comment>
<dbReference type="GO" id="GO:0030150">
    <property type="term" value="P:protein import into mitochondrial matrix"/>
    <property type="evidence" value="ECO:0007669"/>
    <property type="project" value="TreeGrafter"/>
</dbReference>
<dbReference type="SUPFAM" id="SSF46565">
    <property type="entry name" value="Chaperone J-domain"/>
    <property type="match status" value="1"/>
</dbReference>
<sequence length="149" mass="16495">MILSMPLSIAIVSPLDIAFILWAATVVGSSFPANAKEQVEPLVAGVTMAAAAMGSRFMLQAWNAFKARPVLPRLVRFYPGGFQEIMTRREAALILGVRERDVMEKIKSAHRRVSLANHPDRDGSEYLIKKINEARQILERRSGNSGSVF</sequence>
<dbReference type="PANTHER" id="PTHR12763">
    <property type="match status" value="1"/>
</dbReference>
<comment type="function">
    <text evidence="5">Component of the PAM complex, a complex required for the translocation of transit peptide-containing proteins from the inner membrane into the mitochondrial matrix in an ATP-dependent manner.</text>
</comment>
<organism evidence="9 10">
    <name type="scientific">Kingdonia uniflora</name>
    <dbReference type="NCBI Taxonomy" id="39325"/>
    <lineage>
        <taxon>Eukaryota</taxon>
        <taxon>Viridiplantae</taxon>
        <taxon>Streptophyta</taxon>
        <taxon>Embryophyta</taxon>
        <taxon>Tracheophyta</taxon>
        <taxon>Spermatophyta</taxon>
        <taxon>Magnoliopsida</taxon>
        <taxon>Ranunculales</taxon>
        <taxon>Circaeasteraceae</taxon>
        <taxon>Kingdonia</taxon>
    </lineage>
</organism>
<evidence type="ECO:0000256" key="2">
    <source>
        <dbReference type="ARBA" id="ARBA00022792"/>
    </source>
</evidence>
<dbReference type="PANTHER" id="PTHR12763:SF42">
    <property type="entry name" value="OS03G0776900 PROTEIN"/>
    <property type="match status" value="1"/>
</dbReference>
<dbReference type="Pfam" id="PF00226">
    <property type="entry name" value="DnaJ"/>
    <property type="match status" value="1"/>
</dbReference>
<dbReference type="CDD" id="cd06257">
    <property type="entry name" value="DnaJ"/>
    <property type="match status" value="1"/>
</dbReference>
<reference evidence="9 10" key="1">
    <citation type="journal article" date="2020" name="IScience">
        <title>Genome Sequencing of the Endangered Kingdonia uniflora (Circaeasteraceae, Ranunculales) Reveals Potential Mechanisms of Evolutionary Specialization.</title>
        <authorList>
            <person name="Sun Y."/>
            <person name="Deng T."/>
            <person name="Zhang A."/>
            <person name="Moore M.J."/>
            <person name="Landis J.B."/>
            <person name="Lin N."/>
            <person name="Zhang H."/>
            <person name="Zhang X."/>
            <person name="Huang J."/>
            <person name="Zhang X."/>
            <person name="Sun H."/>
            <person name="Wang H."/>
        </authorList>
    </citation>
    <scope>NUCLEOTIDE SEQUENCE [LARGE SCALE GENOMIC DNA]</scope>
    <source>
        <strain evidence="9">TB1705</strain>
        <tissue evidence="9">Leaf</tissue>
    </source>
</reference>
<comment type="caution">
    <text evidence="9">The sequence shown here is derived from an EMBL/GenBank/DDBJ whole genome shotgun (WGS) entry which is preliminary data.</text>
</comment>
<keyword evidence="7" id="KW-0812">Transmembrane</keyword>
<comment type="subcellular location">
    <subcellularLocation>
        <location evidence="1">Mitochondrion inner membrane</location>
    </subcellularLocation>
</comment>
<evidence type="ECO:0000256" key="4">
    <source>
        <dbReference type="ARBA" id="ARBA00023136"/>
    </source>
</evidence>
<dbReference type="Proteomes" id="UP000541444">
    <property type="component" value="Unassembled WGS sequence"/>
</dbReference>
<evidence type="ECO:0000256" key="5">
    <source>
        <dbReference type="ARBA" id="ARBA00059031"/>
    </source>
</evidence>